<feature type="compositionally biased region" description="Basic and acidic residues" evidence="10">
    <location>
        <begin position="548"/>
        <end position="558"/>
    </location>
</feature>
<dbReference type="GO" id="GO:0010597">
    <property type="term" value="P:green leaf volatile biosynthetic process"/>
    <property type="evidence" value="ECO:0007669"/>
    <property type="project" value="UniProtKB-ARBA"/>
</dbReference>
<dbReference type="AlphaFoldDB" id="A0AAF0ZF75"/>
<feature type="compositionally biased region" description="Basic and acidic residues" evidence="10">
    <location>
        <begin position="710"/>
        <end position="720"/>
    </location>
</feature>
<dbReference type="InterPro" id="IPR017884">
    <property type="entry name" value="SANT_dom"/>
</dbReference>
<dbReference type="InterPro" id="IPR017930">
    <property type="entry name" value="Myb_dom"/>
</dbReference>
<dbReference type="InterPro" id="IPR041983">
    <property type="entry name" value="ADA2-like_ZZ"/>
</dbReference>
<dbReference type="SMART" id="SM00291">
    <property type="entry name" value="ZnF_ZZ"/>
    <property type="match status" value="1"/>
</dbReference>
<dbReference type="Proteomes" id="UP001234989">
    <property type="component" value="Chromosome 7"/>
</dbReference>
<keyword evidence="2" id="KW-0479">Metal-binding</keyword>
<sequence length="854" mass="96720">MGRSRAVHQSTDDDPSQRRLSQTRRKTIYFNVGFKSFDITEWNSDGSTCRARNISIDDNYGTKDDGLLWKCVVGTLTRGVLKDQLWQLHMAKKDTLEKLVLEELQIVPGMVEFSSGLQSQLFQTFRNLNSSLGASPSHLVTKRRKPCFEAKSELRELVREVAGIKDFEQEFLIGSQEGKHVMCPCVTTGISHWEKTHDFHMQGFMIQALIPKKKGANELRDFRPIHLVGSVYKLLAKGRQIMAAVLVANEAVHSRIILKKPGVLCKLDIAKEEGGSQAIDTDRWRIVRTSILWTIWSKRKRAAPNVESFDTAATGQILTEGKKALYHCNYCNKDISGRIRIKCVVCSDFDLCVECFSVGAEVQPHKSNHLYRVMDNLSFPLICADWNADEEMLLLEGLEMYGLANWAEVAEHVGTKSKLQCIDHYKSTYISSPCFPLPDMSHVMGKNREELLAMAKDQGYAAPGGVNVKEESPFSAGIKMEDQREENSTGLASERERDRDDNRIEGNYSVGGSASGTLAGAGKRTSSLLHSKENHDSIKVEGCPADRSVGEKKPRSSVDEGPSMTELSGYNSKREEFEIEYDNDAEQMVADMEFKETDSNAERELKLRVLRIYNKRLDERKRRKDFILERKLLHPDPFEKDLTPEEKDICRRYRVFMRFSSKEEHEDFLRSIIEEHRIVKRIRDLQDARIAGCRTLAEAERYVEQKRMRESEENVRRLKENSQSGPSGKYLQRAGHFKVEHDSSPRGVGRGPEMMDCCNDLSSTTAPHGVGSAVDIWDVSGFSGAELLSEAEKKLCDEMRILPAHYLNMSQTMSMGIFNGNITKKSDAHGLFNVDPNKVDKVYEMLVKKGLAQA</sequence>
<evidence type="ECO:0000313" key="17">
    <source>
        <dbReference type="Proteomes" id="UP001234989"/>
    </source>
</evidence>
<dbReference type="InterPro" id="IPR007526">
    <property type="entry name" value="SWIRM"/>
</dbReference>
<proteinExistence type="predicted"/>
<dbReference type="Gene3D" id="1.10.10.10">
    <property type="entry name" value="Winged helix-like DNA-binding domain superfamily/Winged helix DNA-binding domain"/>
    <property type="match status" value="1"/>
</dbReference>
<dbReference type="Pfam" id="PF00249">
    <property type="entry name" value="Myb_DNA-binding"/>
    <property type="match status" value="1"/>
</dbReference>
<evidence type="ECO:0000256" key="6">
    <source>
        <dbReference type="ARBA" id="ARBA00023125"/>
    </source>
</evidence>
<feature type="domain" description="SWIRM" evidence="13">
    <location>
        <begin position="768"/>
        <end position="854"/>
    </location>
</feature>
<reference evidence="16" key="1">
    <citation type="submission" date="2023-08" db="EMBL/GenBank/DDBJ databases">
        <title>A de novo genome assembly of Solanum verrucosum Schlechtendal, a Mexican diploid species geographically isolated from the other diploid A-genome species in potato relatives.</title>
        <authorList>
            <person name="Hosaka K."/>
        </authorList>
    </citation>
    <scope>NUCLEOTIDE SEQUENCE</scope>
    <source>
        <tissue evidence="16">Young leaves</tissue>
    </source>
</reference>
<evidence type="ECO:0000256" key="5">
    <source>
        <dbReference type="ARBA" id="ARBA00023015"/>
    </source>
</evidence>
<dbReference type="CDD" id="cd00167">
    <property type="entry name" value="SANT"/>
    <property type="match status" value="1"/>
</dbReference>
<dbReference type="InterPro" id="IPR000433">
    <property type="entry name" value="Znf_ZZ"/>
</dbReference>
<feature type="domain" description="ZZ-type" evidence="12">
    <location>
        <begin position="323"/>
        <end position="379"/>
    </location>
</feature>
<evidence type="ECO:0000259" key="12">
    <source>
        <dbReference type="PROSITE" id="PS50135"/>
    </source>
</evidence>
<keyword evidence="6" id="KW-0238">DNA-binding</keyword>
<dbReference type="InterPro" id="IPR036388">
    <property type="entry name" value="WH-like_DNA-bd_sf"/>
</dbReference>
<dbReference type="Pfam" id="PF25299">
    <property type="entry name" value="ZZ_ADA2"/>
    <property type="match status" value="1"/>
</dbReference>
<comment type="subcellular location">
    <subcellularLocation>
        <location evidence="1">Nucleus</location>
    </subcellularLocation>
</comment>
<feature type="domain" description="Myb-like" evidence="11">
    <location>
        <begin position="386"/>
        <end position="429"/>
    </location>
</feature>
<dbReference type="Pfam" id="PF22941">
    <property type="entry name" value="TADA2A-like_3rd"/>
    <property type="match status" value="1"/>
</dbReference>
<dbReference type="SUPFAM" id="SSF57850">
    <property type="entry name" value="RING/U-box"/>
    <property type="match status" value="1"/>
</dbReference>
<feature type="region of interest" description="Disordered" evidence="10">
    <location>
        <begin position="472"/>
        <end position="568"/>
    </location>
</feature>
<dbReference type="InterPro" id="IPR009057">
    <property type="entry name" value="Homeodomain-like_sf"/>
</dbReference>
<feature type="domain" description="HTH myb-type" evidence="15">
    <location>
        <begin position="386"/>
        <end position="433"/>
    </location>
</feature>
<dbReference type="SUPFAM" id="SSF46689">
    <property type="entry name" value="Homeodomain-like"/>
    <property type="match status" value="2"/>
</dbReference>
<dbReference type="Gene3D" id="3.30.60.90">
    <property type="match status" value="1"/>
</dbReference>
<dbReference type="InterPro" id="IPR043145">
    <property type="entry name" value="Znf_ZZ_sf"/>
</dbReference>
<evidence type="ECO:0000256" key="1">
    <source>
        <dbReference type="ARBA" id="ARBA00004123"/>
    </source>
</evidence>
<keyword evidence="17" id="KW-1185">Reference proteome</keyword>
<dbReference type="PANTHER" id="PTHR12374">
    <property type="entry name" value="TRANSCRIPTIONAL ADAPTOR 2 ADA2 -RELATED"/>
    <property type="match status" value="1"/>
</dbReference>
<evidence type="ECO:0000259" key="15">
    <source>
        <dbReference type="PROSITE" id="PS51294"/>
    </source>
</evidence>
<dbReference type="FunFam" id="1.10.10.10:FF:000087">
    <property type="entry name" value="Transcriptional adapter 2"/>
    <property type="match status" value="1"/>
</dbReference>
<dbReference type="FunFam" id="1.10.10.60:FF:000115">
    <property type="entry name" value="Transcriptional adapter 2"/>
    <property type="match status" value="1"/>
</dbReference>
<dbReference type="CDD" id="cd02335">
    <property type="entry name" value="ZZ_ADA2"/>
    <property type="match status" value="1"/>
</dbReference>
<evidence type="ECO:0000256" key="7">
    <source>
        <dbReference type="ARBA" id="ARBA00023163"/>
    </source>
</evidence>
<evidence type="ECO:0000256" key="9">
    <source>
        <dbReference type="PROSITE-ProRule" id="PRU00228"/>
    </source>
</evidence>
<dbReference type="GO" id="GO:0000976">
    <property type="term" value="F:transcription cis-regulatory region binding"/>
    <property type="evidence" value="ECO:0007669"/>
    <property type="project" value="UniProtKB-ARBA"/>
</dbReference>
<gene>
    <name evidence="16" type="ORF">MTR67_032206</name>
</gene>
<dbReference type="GO" id="GO:0006357">
    <property type="term" value="P:regulation of transcription by RNA polymerase II"/>
    <property type="evidence" value="ECO:0007669"/>
    <property type="project" value="TreeGrafter"/>
</dbReference>
<name>A0AAF0ZF75_SOLVR</name>
<dbReference type="SMART" id="SM00717">
    <property type="entry name" value="SANT"/>
    <property type="match status" value="1"/>
</dbReference>
<dbReference type="InterPro" id="IPR055141">
    <property type="entry name" value="TADA2A_B-like_dom"/>
</dbReference>
<dbReference type="GO" id="GO:0006338">
    <property type="term" value="P:chromatin remodeling"/>
    <property type="evidence" value="ECO:0007669"/>
    <property type="project" value="TreeGrafter"/>
</dbReference>
<feature type="region of interest" description="Disordered" evidence="10">
    <location>
        <begin position="1"/>
        <end position="20"/>
    </location>
</feature>
<evidence type="ECO:0000256" key="4">
    <source>
        <dbReference type="ARBA" id="ARBA00022833"/>
    </source>
</evidence>
<dbReference type="PROSITE" id="PS01357">
    <property type="entry name" value="ZF_ZZ_1"/>
    <property type="match status" value="1"/>
</dbReference>
<keyword evidence="3 9" id="KW-0863">Zinc-finger</keyword>
<keyword evidence="4" id="KW-0862">Zinc</keyword>
<dbReference type="FunFam" id="3.30.60.90:FF:000013">
    <property type="entry name" value="Transcriptional adapter"/>
    <property type="match status" value="1"/>
</dbReference>
<keyword evidence="7" id="KW-0804">Transcription</keyword>
<organism evidence="16 17">
    <name type="scientific">Solanum verrucosum</name>
    <dbReference type="NCBI Taxonomy" id="315347"/>
    <lineage>
        <taxon>Eukaryota</taxon>
        <taxon>Viridiplantae</taxon>
        <taxon>Streptophyta</taxon>
        <taxon>Embryophyta</taxon>
        <taxon>Tracheophyta</taxon>
        <taxon>Spermatophyta</taxon>
        <taxon>Magnoliopsida</taxon>
        <taxon>eudicotyledons</taxon>
        <taxon>Gunneridae</taxon>
        <taxon>Pentapetalae</taxon>
        <taxon>asterids</taxon>
        <taxon>lamiids</taxon>
        <taxon>Solanales</taxon>
        <taxon>Solanaceae</taxon>
        <taxon>Solanoideae</taxon>
        <taxon>Solaneae</taxon>
        <taxon>Solanum</taxon>
    </lineage>
</organism>
<dbReference type="PROSITE" id="PS50135">
    <property type="entry name" value="ZF_ZZ_2"/>
    <property type="match status" value="1"/>
</dbReference>
<feature type="compositionally biased region" description="Basic and acidic residues" evidence="10">
    <location>
        <begin position="530"/>
        <end position="539"/>
    </location>
</feature>
<feature type="region of interest" description="Disordered" evidence="10">
    <location>
        <begin position="710"/>
        <end position="730"/>
    </location>
</feature>
<feature type="compositionally biased region" description="Low complexity" evidence="10">
    <location>
        <begin position="510"/>
        <end position="522"/>
    </location>
</feature>
<evidence type="ECO:0000256" key="3">
    <source>
        <dbReference type="ARBA" id="ARBA00022771"/>
    </source>
</evidence>
<dbReference type="PANTHER" id="PTHR12374:SF20">
    <property type="entry name" value="TRANSCRIPTIONAL ADAPTER 2-ALPHA"/>
    <property type="match status" value="1"/>
</dbReference>
<accession>A0AAF0ZF75</accession>
<feature type="domain" description="SANT" evidence="14">
    <location>
        <begin position="381"/>
        <end position="433"/>
    </location>
</feature>
<dbReference type="GO" id="GO:0005634">
    <property type="term" value="C:nucleus"/>
    <property type="evidence" value="ECO:0007669"/>
    <property type="project" value="UniProtKB-SubCell"/>
</dbReference>
<evidence type="ECO:0000256" key="8">
    <source>
        <dbReference type="ARBA" id="ARBA00023242"/>
    </source>
</evidence>
<evidence type="ECO:0000259" key="13">
    <source>
        <dbReference type="PROSITE" id="PS50934"/>
    </source>
</evidence>
<dbReference type="PROSITE" id="PS50934">
    <property type="entry name" value="SWIRM"/>
    <property type="match status" value="1"/>
</dbReference>
<dbReference type="Gene3D" id="1.10.10.60">
    <property type="entry name" value="Homeodomain-like"/>
    <property type="match status" value="1"/>
</dbReference>
<dbReference type="GO" id="GO:0003682">
    <property type="term" value="F:chromatin binding"/>
    <property type="evidence" value="ECO:0007669"/>
    <property type="project" value="TreeGrafter"/>
</dbReference>
<protein>
    <recommendedName>
        <fullName evidence="18">Transcriptional adapter</fullName>
    </recommendedName>
</protein>
<evidence type="ECO:0000256" key="2">
    <source>
        <dbReference type="ARBA" id="ARBA00022723"/>
    </source>
</evidence>
<dbReference type="PROSITE" id="PS51294">
    <property type="entry name" value="HTH_MYB"/>
    <property type="match status" value="1"/>
</dbReference>
<dbReference type="EMBL" id="CP133618">
    <property type="protein sequence ID" value="WMV38821.1"/>
    <property type="molecule type" value="Genomic_DNA"/>
</dbReference>
<evidence type="ECO:0000313" key="16">
    <source>
        <dbReference type="EMBL" id="WMV38821.1"/>
    </source>
</evidence>
<dbReference type="InterPro" id="IPR001005">
    <property type="entry name" value="SANT/Myb"/>
</dbReference>
<evidence type="ECO:0000256" key="10">
    <source>
        <dbReference type="SAM" id="MobiDB-lite"/>
    </source>
</evidence>
<feature type="compositionally biased region" description="Basic and acidic residues" evidence="10">
    <location>
        <begin position="479"/>
        <end position="504"/>
    </location>
</feature>
<evidence type="ECO:0000259" key="14">
    <source>
        <dbReference type="PROSITE" id="PS51293"/>
    </source>
</evidence>
<evidence type="ECO:0000259" key="11">
    <source>
        <dbReference type="PROSITE" id="PS50090"/>
    </source>
</evidence>
<dbReference type="PROSITE" id="PS51293">
    <property type="entry name" value="SANT"/>
    <property type="match status" value="1"/>
</dbReference>
<evidence type="ECO:0008006" key="18">
    <source>
        <dbReference type="Google" id="ProtNLM"/>
    </source>
</evidence>
<dbReference type="GO" id="GO:0003713">
    <property type="term" value="F:transcription coactivator activity"/>
    <property type="evidence" value="ECO:0007669"/>
    <property type="project" value="TreeGrafter"/>
</dbReference>
<keyword evidence="8" id="KW-0539">Nucleus</keyword>
<keyword evidence="5" id="KW-0805">Transcription regulation</keyword>
<dbReference type="GO" id="GO:0008270">
    <property type="term" value="F:zinc ion binding"/>
    <property type="evidence" value="ECO:0007669"/>
    <property type="project" value="UniProtKB-KW"/>
</dbReference>
<dbReference type="PROSITE" id="PS50090">
    <property type="entry name" value="MYB_LIKE"/>
    <property type="match status" value="1"/>
</dbReference>